<organism evidence="2 3">
    <name type="scientific">Acropora cervicornis</name>
    <name type="common">Staghorn coral</name>
    <dbReference type="NCBI Taxonomy" id="6130"/>
    <lineage>
        <taxon>Eukaryota</taxon>
        <taxon>Metazoa</taxon>
        <taxon>Cnidaria</taxon>
        <taxon>Anthozoa</taxon>
        <taxon>Hexacorallia</taxon>
        <taxon>Scleractinia</taxon>
        <taxon>Astrocoeniina</taxon>
        <taxon>Acroporidae</taxon>
        <taxon>Acropora</taxon>
    </lineage>
</organism>
<feature type="compositionally biased region" description="Basic and acidic residues" evidence="1">
    <location>
        <begin position="189"/>
        <end position="199"/>
    </location>
</feature>
<sequence length="222" mass="25268">MLIYKYARIREQSHQLRHQQHVTSRAAFSIIAASSAEELATVLQNERRGQLLPGFKTPERNERKADVFQSQTYSIGTSKSVERLVALLNGAKRMDKDQNGNNGDESAQSSTVLCGSASRFQRYAFPKEDSKELISQRTNSVLSRVQAFEQGRDEHDTDVSKEKAKETRREPKKLKYLEQVHSTTTQLDNEERQKREAEIRPLGGIPKKFNMSSSCLPLPDKD</sequence>
<keyword evidence="3" id="KW-1185">Reference proteome</keyword>
<comment type="caution">
    <text evidence="2">The sequence shown here is derived from an EMBL/GenBank/DDBJ whole genome shotgun (WGS) entry which is preliminary data.</text>
</comment>
<dbReference type="Proteomes" id="UP001249851">
    <property type="component" value="Unassembled WGS sequence"/>
</dbReference>
<reference evidence="2" key="2">
    <citation type="journal article" date="2023" name="Science">
        <title>Genomic signatures of disease resistance in endangered staghorn corals.</title>
        <authorList>
            <person name="Vollmer S.V."/>
            <person name="Selwyn J.D."/>
            <person name="Despard B.A."/>
            <person name="Roesel C.L."/>
        </authorList>
    </citation>
    <scope>NUCLEOTIDE SEQUENCE</scope>
    <source>
        <strain evidence="2">K2</strain>
    </source>
</reference>
<protein>
    <submittedName>
        <fullName evidence="2">Uncharacterized protein</fullName>
    </submittedName>
</protein>
<accession>A0AAD9QQD2</accession>
<reference evidence="2" key="1">
    <citation type="journal article" date="2023" name="G3 (Bethesda)">
        <title>Whole genome assembly and annotation of the endangered Caribbean coral Acropora cervicornis.</title>
        <authorList>
            <person name="Selwyn J.D."/>
            <person name="Vollmer S.V."/>
        </authorList>
    </citation>
    <scope>NUCLEOTIDE SEQUENCE</scope>
    <source>
        <strain evidence="2">K2</strain>
    </source>
</reference>
<name>A0AAD9QQD2_ACRCE</name>
<dbReference type="AlphaFoldDB" id="A0AAD9QQD2"/>
<proteinExistence type="predicted"/>
<feature type="compositionally biased region" description="Basic and acidic residues" evidence="1">
    <location>
        <begin position="150"/>
        <end position="178"/>
    </location>
</feature>
<feature type="region of interest" description="Disordered" evidence="1">
    <location>
        <begin position="148"/>
        <end position="222"/>
    </location>
</feature>
<evidence type="ECO:0000313" key="3">
    <source>
        <dbReference type="Proteomes" id="UP001249851"/>
    </source>
</evidence>
<evidence type="ECO:0000313" key="2">
    <source>
        <dbReference type="EMBL" id="KAK2565597.1"/>
    </source>
</evidence>
<evidence type="ECO:0000256" key="1">
    <source>
        <dbReference type="SAM" id="MobiDB-lite"/>
    </source>
</evidence>
<dbReference type="EMBL" id="JARQWQ010000019">
    <property type="protein sequence ID" value="KAK2565597.1"/>
    <property type="molecule type" value="Genomic_DNA"/>
</dbReference>
<gene>
    <name evidence="2" type="ORF">P5673_010725</name>
</gene>